<sequence length="105" mass="11726">MKKIILSIAAITFLGSSIAIANSDRGGRGIERLQSALGLTTEQSTQVEGFMQNHRTQMEALRTQLDQNMQSVLTADQYTQFKERKQGRGGRHQRGEHQGTHNNSQ</sequence>
<evidence type="ECO:0008006" key="4">
    <source>
        <dbReference type="Google" id="ProtNLM"/>
    </source>
</evidence>
<organism evidence="3">
    <name type="scientific">uncultured Thiotrichaceae bacterium</name>
    <dbReference type="NCBI Taxonomy" id="298394"/>
    <lineage>
        <taxon>Bacteria</taxon>
        <taxon>Pseudomonadati</taxon>
        <taxon>Pseudomonadota</taxon>
        <taxon>Gammaproteobacteria</taxon>
        <taxon>Thiotrichales</taxon>
        <taxon>Thiotrichaceae</taxon>
        <taxon>environmental samples</taxon>
    </lineage>
</organism>
<evidence type="ECO:0000256" key="1">
    <source>
        <dbReference type="SAM" id="MobiDB-lite"/>
    </source>
</evidence>
<feature type="chain" id="PRO_5027848512" description="Zinc resistance-associated protein" evidence="2">
    <location>
        <begin position="22"/>
        <end position="105"/>
    </location>
</feature>
<evidence type="ECO:0000313" key="3">
    <source>
        <dbReference type="EMBL" id="CAA6830934.1"/>
    </source>
</evidence>
<name>A0A6S6UK78_9GAMM</name>
<protein>
    <recommendedName>
        <fullName evidence="4">Zinc resistance-associated protein</fullName>
    </recommendedName>
</protein>
<gene>
    <name evidence="3" type="ORF">HELGO_WM27554</name>
</gene>
<dbReference type="AlphaFoldDB" id="A0A6S6UK78"/>
<reference evidence="3" key="1">
    <citation type="submission" date="2020-01" db="EMBL/GenBank/DDBJ databases">
        <authorList>
            <person name="Meier V. D."/>
            <person name="Meier V D."/>
        </authorList>
    </citation>
    <scope>NUCLEOTIDE SEQUENCE</scope>
    <source>
        <strain evidence="3">HLG_WM_MAG_09</strain>
    </source>
</reference>
<dbReference type="EMBL" id="CACVAT010000653">
    <property type="protein sequence ID" value="CAA6830934.1"/>
    <property type="molecule type" value="Genomic_DNA"/>
</dbReference>
<evidence type="ECO:0000256" key="2">
    <source>
        <dbReference type="SAM" id="SignalP"/>
    </source>
</evidence>
<feature type="signal peptide" evidence="2">
    <location>
        <begin position="1"/>
        <end position="21"/>
    </location>
</feature>
<proteinExistence type="predicted"/>
<keyword evidence="2" id="KW-0732">Signal</keyword>
<dbReference type="Gene3D" id="1.20.120.1490">
    <property type="match status" value="1"/>
</dbReference>
<feature type="region of interest" description="Disordered" evidence="1">
    <location>
        <begin position="82"/>
        <end position="105"/>
    </location>
</feature>
<accession>A0A6S6UK78</accession>